<dbReference type="PANTHER" id="PTHR45527">
    <property type="entry name" value="NONRIBOSOMAL PEPTIDE SYNTHETASE"/>
    <property type="match status" value="1"/>
</dbReference>
<dbReference type="GO" id="GO:0044550">
    <property type="term" value="P:secondary metabolite biosynthetic process"/>
    <property type="evidence" value="ECO:0007669"/>
    <property type="project" value="TreeGrafter"/>
</dbReference>
<dbReference type="Proteomes" id="UP000555756">
    <property type="component" value="Unassembled WGS sequence"/>
</dbReference>
<dbReference type="PANTHER" id="PTHR45527:SF1">
    <property type="entry name" value="FATTY ACID SYNTHASE"/>
    <property type="match status" value="1"/>
</dbReference>
<dbReference type="SUPFAM" id="SSF52777">
    <property type="entry name" value="CoA-dependent acyltransferases"/>
    <property type="match status" value="2"/>
</dbReference>
<dbReference type="InterPro" id="IPR023213">
    <property type="entry name" value="CAT-like_dom_sf"/>
</dbReference>
<evidence type="ECO:0000259" key="1">
    <source>
        <dbReference type="Pfam" id="PF00668"/>
    </source>
</evidence>
<dbReference type="GO" id="GO:0031177">
    <property type="term" value="F:phosphopantetheine binding"/>
    <property type="evidence" value="ECO:0007669"/>
    <property type="project" value="TreeGrafter"/>
</dbReference>
<dbReference type="Gene3D" id="3.30.559.10">
    <property type="entry name" value="Chloramphenicol acetyltransferase-like domain"/>
    <property type="match status" value="1"/>
</dbReference>
<protein>
    <recommendedName>
        <fullName evidence="1">Condensation domain-containing protein</fullName>
    </recommendedName>
</protein>
<sequence length="432" mass="47341">MTGAGALVPSPAGHLPLTMRDRVLLPRFYTRFGPSGSTSQTNLVYGTVIRGEVDVDALRSAVGRVVEANPELRAFYSGPDQDPAKYCASPDVPFHFEDCRGDGAAFKAAVRAAIAHPFNLTDYPLIRVTLVRRAPARYVFILCAHHLAVDGWSIVMFLRAISRLYKVDRPASRPAVGMPDYLRDREAYLESDAAAADTARALAWLTPAIPALRPAQPTVFPSPEEVHRLVRLDRQAVRQACQALGLSVTEVHRVLFVLVQHALTGLDELGFSESHPNRPPEGLGLYGFLSDDHLVRVSIRPGDTVRDLVNAVNRGLDHAREYEGLPAATLLRRLYDGPPLPRFHFNPFGVGTNALRLGGLSIRHFKTMKAFALTDLTFVSLNADFAFIAMARPEVDGYDIDAVAACLRRALAMLADPMRPLSHGLLRSGWAA</sequence>
<proteinExistence type="predicted"/>
<keyword evidence="3" id="KW-1185">Reference proteome</keyword>
<accession>A0A7W4JRX2</accession>
<dbReference type="AlphaFoldDB" id="A0A7W4JRX2"/>
<evidence type="ECO:0000313" key="2">
    <source>
        <dbReference type="EMBL" id="MBB2189650.1"/>
    </source>
</evidence>
<dbReference type="RefSeq" id="WP_183118822.1">
    <property type="nucleotide sequence ID" value="NZ_JABEQF010000004.1"/>
</dbReference>
<organism evidence="2 3">
    <name type="scientific">Gluconacetobacter azotocaptans</name>
    <dbReference type="NCBI Taxonomy" id="142834"/>
    <lineage>
        <taxon>Bacteria</taxon>
        <taxon>Pseudomonadati</taxon>
        <taxon>Pseudomonadota</taxon>
        <taxon>Alphaproteobacteria</taxon>
        <taxon>Acetobacterales</taxon>
        <taxon>Acetobacteraceae</taxon>
        <taxon>Gluconacetobacter</taxon>
    </lineage>
</organism>
<evidence type="ECO:0000313" key="3">
    <source>
        <dbReference type="Proteomes" id="UP000555756"/>
    </source>
</evidence>
<name>A0A7W4JRX2_9PROT</name>
<dbReference type="Pfam" id="PF00668">
    <property type="entry name" value="Condensation"/>
    <property type="match status" value="1"/>
</dbReference>
<dbReference type="GO" id="GO:0003824">
    <property type="term" value="F:catalytic activity"/>
    <property type="evidence" value="ECO:0007669"/>
    <property type="project" value="InterPro"/>
</dbReference>
<dbReference type="GO" id="GO:0005737">
    <property type="term" value="C:cytoplasm"/>
    <property type="evidence" value="ECO:0007669"/>
    <property type="project" value="TreeGrafter"/>
</dbReference>
<dbReference type="InterPro" id="IPR001242">
    <property type="entry name" value="Condensation_dom"/>
</dbReference>
<comment type="caution">
    <text evidence="2">The sequence shown here is derived from an EMBL/GenBank/DDBJ whole genome shotgun (WGS) entry which is preliminary data.</text>
</comment>
<dbReference type="EMBL" id="JABEQF010000004">
    <property type="protein sequence ID" value="MBB2189650.1"/>
    <property type="molecule type" value="Genomic_DNA"/>
</dbReference>
<dbReference type="Gene3D" id="3.30.559.30">
    <property type="entry name" value="Nonribosomal peptide synthetase, condensation domain"/>
    <property type="match status" value="1"/>
</dbReference>
<dbReference type="GO" id="GO:0043041">
    <property type="term" value="P:amino acid activation for nonribosomal peptide biosynthetic process"/>
    <property type="evidence" value="ECO:0007669"/>
    <property type="project" value="TreeGrafter"/>
</dbReference>
<feature type="domain" description="Condensation" evidence="1">
    <location>
        <begin position="49"/>
        <end position="333"/>
    </location>
</feature>
<gene>
    <name evidence="2" type="ORF">HLH34_06690</name>
</gene>
<reference evidence="2 3" key="1">
    <citation type="submission" date="2020-04" db="EMBL/GenBank/DDBJ databases">
        <title>Description of novel Gluconacetobacter.</title>
        <authorList>
            <person name="Sombolestani A."/>
        </authorList>
    </citation>
    <scope>NUCLEOTIDE SEQUENCE [LARGE SCALE GENOMIC DNA]</scope>
    <source>
        <strain evidence="2 3">LMG 21311</strain>
    </source>
</reference>